<accession>A0A3N0I1D3</accession>
<name>A0A3N0I1D3_9FIRM</name>
<evidence type="ECO:0000313" key="2">
    <source>
        <dbReference type="Proteomes" id="UP000276568"/>
    </source>
</evidence>
<dbReference type="Proteomes" id="UP000276568">
    <property type="component" value="Unassembled WGS sequence"/>
</dbReference>
<dbReference type="Gene3D" id="2.60.120.860">
    <property type="match status" value="1"/>
</dbReference>
<reference evidence="1 2" key="1">
    <citation type="submission" date="2018-11" db="EMBL/GenBank/DDBJ databases">
        <title>Clostridium sp. nov., a member of the family Erysipelotrichaceae isolated from pig faeces.</title>
        <authorList>
            <person name="Chang Y.-H."/>
        </authorList>
    </citation>
    <scope>NUCLEOTIDE SEQUENCE [LARGE SCALE GENOMIC DNA]</scope>
    <source>
        <strain evidence="1 2">YH-panp20</strain>
    </source>
</reference>
<dbReference type="RefSeq" id="WP_128520614.1">
    <property type="nucleotide sequence ID" value="NZ_RJQC01000002.1"/>
</dbReference>
<gene>
    <name evidence="1" type="ORF">EDX97_07965</name>
</gene>
<dbReference type="EMBL" id="RJQC01000002">
    <property type="protein sequence ID" value="RNM30707.1"/>
    <property type="molecule type" value="Genomic_DNA"/>
</dbReference>
<evidence type="ECO:0000313" key="1">
    <source>
        <dbReference type="EMBL" id="RNM30707.1"/>
    </source>
</evidence>
<keyword evidence="2" id="KW-1185">Reference proteome</keyword>
<comment type="caution">
    <text evidence="1">The sequence shown here is derived from an EMBL/GenBank/DDBJ whole genome shotgun (WGS) entry which is preliminary data.</text>
</comment>
<sequence>MIRIIYTCGSRSVEFSTDTEMYITDIDGLSYNDITINETELATQAGSSRDNLRTKPKNITFEGRIRYTPLKRSTILAAILPCKMARIRYIDDLAGIDRYIEGTPSRTPSFSNNPTWQSFQFTFHVFFPYWRDINDTVVSFVSVDSAFMLPRSFSSTVHWYISRRNSKPLQTIFNNGSTDAGFIVRWTAQSDATGPRITKVDSQETISFTSLSMRAGDIVEVSTYDDNKYAHLIRDGVTSNIFNAFDDDASFWKLAVGYNSVRGGAISGESGVYCDLIFNNTYVGI</sequence>
<organism evidence="1 2">
    <name type="scientific">Absicoccus porci</name>
    <dbReference type="NCBI Taxonomy" id="2486576"/>
    <lineage>
        <taxon>Bacteria</taxon>
        <taxon>Bacillati</taxon>
        <taxon>Bacillota</taxon>
        <taxon>Erysipelotrichia</taxon>
        <taxon>Erysipelotrichales</taxon>
        <taxon>Erysipelotrichaceae</taxon>
        <taxon>Absicoccus</taxon>
    </lineage>
</organism>
<dbReference type="AlphaFoldDB" id="A0A3N0I1D3"/>
<protein>
    <submittedName>
        <fullName evidence="1">Phage tail family protein</fullName>
    </submittedName>
</protein>
<dbReference type="OrthoDB" id="2079081at2"/>
<proteinExistence type="predicted"/>